<organism evidence="1 2">
    <name type="scientific">Avena sativa</name>
    <name type="common">Oat</name>
    <dbReference type="NCBI Taxonomy" id="4498"/>
    <lineage>
        <taxon>Eukaryota</taxon>
        <taxon>Viridiplantae</taxon>
        <taxon>Streptophyta</taxon>
        <taxon>Embryophyta</taxon>
        <taxon>Tracheophyta</taxon>
        <taxon>Spermatophyta</taxon>
        <taxon>Magnoliopsida</taxon>
        <taxon>Liliopsida</taxon>
        <taxon>Poales</taxon>
        <taxon>Poaceae</taxon>
        <taxon>BOP clade</taxon>
        <taxon>Pooideae</taxon>
        <taxon>Poodae</taxon>
        <taxon>Poeae</taxon>
        <taxon>Poeae Chloroplast Group 1 (Aveneae type)</taxon>
        <taxon>Aveninae</taxon>
        <taxon>Avena</taxon>
    </lineage>
</organism>
<dbReference type="Proteomes" id="UP001732700">
    <property type="component" value="Chromosome 5A"/>
</dbReference>
<evidence type="ECO:0000313" key="2">
    <source>
        <dbReference type="Proteomes" id="UP001732700"/>
    </source>
</evidence>
<reference evidence="1" key="1">
    <citation type="submission" date="2021-05" db="EMBL/GenBank/DDBJ databases">
        <authorList>
            <person name="Scholz U."/>
            <person name="Mascher M."/>
            <person name="Fiebig A."/>
        </authorList>
    </citation>
    <scope>NUCLEOTIDE SEQUENCE [LARGE SCALE GENOMIC DNA]</scope>
</reference>
<proteinExistence type="predicted"/>
<name>A0ACD5XNH5_AVESA</name>
<keyword evidence="2" id="KW-1185">Reference proteome</keyword>
<protein>
    <submittedName>
        <fullName evidence="1">Uncharacterized protein</fullName>
    </submittedName>
</protein>
<sequence length="314" mass="35760">MEAAWPEGDLELPKNASGDNMLHMLACPKDVSSDCAVEAAMEEDYRLRMGFVDDYVCAICDEGGNLIWCEGDCGRLFHPTKPDGVHSKCQTLGLSKEQVEQVFLCKNCEYKQHQCVVCRHLGSSDISSDFKYTEVFQCNKKGCKRFYHPDCMERDYNKRPQDFECPMHECWSCKNKGRNVAGKHATPEGNNERTTQKRGRKPRGMHLVQCRRCSKAYHQKCLPRRIAYRKWTTTGGRMLFYCKDHKMAKGLRSAKRDHLKFPEIAVENGTSSQGASEKRSVPEGQAGHVNKESDPASENRDKIPKKTHKGNLDD</sequence>
<accession>A0ACD5XNH5</accession>
<evidence type="ECO:0000313" key="1">
    <source>
        <dbReference type="EnsemblPlants" id="AVESA.00010b.r2.5AG0801290.1.CDS"/>
    </source>
</evidence>
<dbReference type="EnsemblPlants" id="AVESA.00010b.r2.5AG0801290.1">
    <property type="protein sequence ID" value="AVESA.00010b.r2.5AG0801290.1.CDS"/>
    <property type="gene ID" value="AVESA.00010b.r2.5AG0801290"/>
</dbReference>
<reference evidence="1" key="2">
    <citation type="submission" date="2025-09" db="UniProtKB">
        <authorList>
            <consortium name="EnsemblPlants"/>
        </authorList>
    </citation>
    <scope>IDENTIFICATION</scope>
</reference>